<keyword evidence="1" id="KW-0812">Transmembrane</keyword>
<protein>
    <submittedName>
        <fullName evidence="2">Uncharacterized protein</fullName>
    </submittedName>
</protein>
<name>A0A6A0BD41_9LACT</name>
<comment type="caution">
    <text evidence="2">The sequence shown here is derived from an EMBL/GenBank/DDBJ whole genome shotgun (WGS) entry which is preliminary data.</text>
</comment>
<sequence length="119" mass="13326">MKTESTAFLIAENNVLKSCLNAENKAYFEKIISYMRAISLLKNELEIENILLNLLKDLLVAQENGESALAYFGKNPQEMCEGLIENIGKRSFKETLTSLLAISGGYLLITLFLGLFMLI</sequence>
<proteinExistence type="predicted"/>
<dbReference type="RefSeq" id="WP_172208239.1">
    <property type="nucleotide sequence ID" value="NZ_BLLI01000018.1"/>
</dbReference>
<organism evidence="2 3">
    <name type="scientific">Pseudolactococcus hodotermopsidis</name>
    <dbReference type="NCBI Taxonomy" id="2709157"/>
    <lineage>
        <taxon>Bacteria</taxon>
        <taxon>Bacillati</taxon>
        <taxon>Bacillota</taxon>
        <taxon>Bacilli</taxon>
        <taxon>Lactobacillales</taxon>
        <taxon>Streptococcaceae</taxon>
        <taxon>Pseudolactococcus</taxon>
    </lineage>
</organism>
<keyword evidence="1" id="KW-1133">Transmembrane helix</keyword>
<feature type="transmembrane region" description="Helical" evidence="1">
    <location>
        <begin position="99"/>
        <end position="118"/>
    </location>
</feature>
<accession>A0A6A0BD41</accession>
<keyword evidence="1" id="KW-0472">Membrane</keyword>
<dbReference type="SUPFAM" id="SSF158560">
    <property type="entry name" value="BH3980-like"/>
    <property type="match status" value="1"/>
</dbReference>
<evidence type="ECO:0000256" key="1">
    <source>
        <dbReference type="SAM" id="Phobius"/>
    </source>
</evidence>
<keyword evidence="3" id="KW-1185">Reference proteome</keyword>
<evidence type="ECO:0000313" key="2">
    <source>
        <dbReference type="EMBL" id="GFH42268.1"/>
    </source>
</evidence>
<reference evidence="2 3" key="1">
    <citation type="submission" date="2020-02" db="EMBL/GenBank/DDBJ databases">
        <title>Draft genome sequence of Lactococcus sp. Hs30E4-3.</title>
        <authorList>
            <person name="Noda S."/>
            <person name="Yuki M."/>
            <person name="Ohkuma M."/>
        </authorList>
    </citation>
    <scope>NUCLEOTIDE SEQUENCE [LARGE SCALE GENOMIC DNA]</scope>
    <source>
        <strain evidence="2 3">Hs30E4-3</strain>
    </source>
</reference>
<dbReference type="AlphaFoldDB" id="A0A6A0BD41"/>
<evidence type="ECO:0000313" key="3">
    <source>
        <dbReference type="Proteomes" id="UP000480303"/>
    </source>
</evidence>
<dbReference type="Gene3D" id="1.10.1900.10">
    <property type="entry name" value="c-terminal domain of poly(a) binding protein"/>
    <property type="match status" value="1"/>
</dbReference>
<gene>
    <name evidence="2" type="ORF">Hs30E_08190</name>
</gene>
<dbReference type="Proteomes" id="UP000480303">
    <property type="component" value="Unassembled WGS sequence"/>
</dbReference>
<dbReference type="EMBL" id="BLLI01000018">
    <property type="protein sequence ID" value="GFH42268.1"/>
    <property type="molecule type" value="Genomic_DNA"/>
</dbReference>